<comment type="cofactor">
    <cofactor evidence="1">
        <name>Mg(2+)</name>
        <dbReference type="ChEBI" id="CHEBI:18420"/>
    </cofactor>
</comment>
<evidence type="ECO:0000256" key="2">
    <source>
        <dbReference type="ARBA" id="ARBA00022723"/>
    </source>
</evidence>
<dbReference type="Pfam" id="PF00293">
    <property type="entry name" value="NUDIX"/>
    <property type="match status" value="1"/>
</dbReference>
<evidence type="ECO:0000256" key="3">
    <source>
        <dbReference type="ARBA" id="ARBA00022801"/>
    </source>
</evidence>
<dbReference type="Proteomes" id="UP000192273">
    <property type="component" value="Chromosome"/>
</dbReference>
<feature type="domain" description="Nudix hydrolase" evidence="5">
    <location>
        <begin position="27"/>
        <end position="161"/>
    </location>
</feature>
<dbReference type="EMBL" id="CP020474">
    <property type="protein sequence ID" value="ARE83970.1"/>
    <property type="molecule type" value="Genomic_DNA"/>
</dbReference>
<name>A0A1V0RQC4_9RHOB</name>
<dbReference type="Gene3D" id="3.90.79.10">
    <property type="entry name" value="Nucleoside Triphosphate Pyrophosphohydrolase"/>
    <property type="match status" value="1"/>
</dbReference>
<evidence type="ECO:0000259" key="5">
    <source>
        <dbReference type="PROSITE" id="PS51462"/>
    </source>
</evidence>
<protein>
    <submittedName>
        <fullName evidence="6">Diadenosine hexaphosphate hydrolase</fullName>
        <ecNumber evidence="6">3.6.1.61</ecNumber>
    </submittedName>
</protein>
<dbReference type="PROSITE" id="PS51462">
    <property type="entry name" value="NUDIX"/>
    <property type="match status" value="1"/>
</dbReference>
<dbReference type="KEGG" id="rmm:ROSMUCSMR3_02501"/>
<dbReference type="GO" id="GO:0000298">
    <property type="term" value="F:endopolyphosphatase activity"/>
    <property type="evidence" value="ECO:0007669"/>
    <property type="project" value="TreeGrafter"/>
</dbReference>
<evidence type="ECO:0000313" key="6">
    <source>
        <dbReference type="EMBL" id="ARE83970.1"/>
    </source>
</evidence>
<dbReference type="EC" id="3.6.1.61" evidence="6"/>
<dbReference type="CDD" id="cd04666">
    <property type="entry name" value="NUDIX_DIPP2_like_Nudt4"/>
    <property type="match status" value="1"/>
</dbReference>
<keyword evidence="4" id="KW-0460">Magnesium</keyword>
<dbReference type="InterPro" id="IPR015797">
    <property type="entry name" value="NUDIX_hydrolase-like_dom_sf"/>
</dbReference>
<proteinExistence type="predicted"/>
<dbReference type="GO" id="GO:0005737">
    <property type="term" value="C:cytoplasm"/>
    <property type="evidence" value="ECO:0007669"/>
    <property type="project" value="TreeGrafter"/>
</dbReference>
<dbReference type="GO" id="GO:1901907">
    <property type="term" value="P:diadenosine pentaphosphate catabolic process"/>
    <property type="evidence" value="ECO:0007669"/>
    <property type="project" value="TreeGrafter"/>
</dbReference>
<dbReference type="InterPro" id="IPR047198">
    <property type="entry name" value="DDP-like_NUDIX"/>
</dbReference>
<dbReference type="GO" id="GO:0008486">
    <property type="term" value="F:diphosphoinositol-polyphosphate diphosphatase activity"/>
    <property type="evidence" value="ECO:0007669"/>
    <property type="project" value="TreeGrafter"/>
</dbReference>
<dbReference type="PANTHER" id="PTHR12629:SF0">
    <property type="entry name" value="DIPHOSPHOINOSITOL-POLYPHOSPHATE DIPHOSPHATASE"/>
    <property type="match status" value="1"/>
</dbReference>
<evidence type="ECO:0000256" key="1">
    <source>
        <dbReference type="ARBA" id="ARBA00001946"/>
    </source>
</evidence>
<dbReference type="PANTHER" id="PTHR12629">
    <property type="entry name" value="DIPHOSPHOINOSITOL POLYPHOSPHATE PHOSPHOHYDROLASE"/>
    <property type="match status" value="1"/>
</dbReference>
<dbReference type="GO" id="GO:0071543">
    <property type="term" value="P:diphosphoinositol polyphosphate metabolic process"/>
    <property type="evidence" value="ECO:0007669"/>
    <property type="project" value="TreeGrafter"/>
</dbReference>
<reference evidence="6 7" key="1">
    <citation type="submission" date="2017-03" db="EMBL/GenBank/DDBJ databases">
        <title>Genome Sequence of Roseovarius mucosus strain SMR3 Isolated from a culture of the Diatom Skeletonema marinoi.</title>
        <authorList>
            <person name="Topel M."/>
            <person name="Pinder M."/>
            <person name="Johansson O.N."/>
            <person name="Kourtchenko O."/>
            <person name="Godhe A."/>
            <person name="Clarke A.K."/>
        </authorList>
    </citation>
    <scope>NUCLEOTIDE SEQUENCE [LARGE SCALE GENOMIC DNA]</scope>
    <source>
        <strain evidence="6 7">SMR3</strain>
    </source>
</reference>
<dbReference type="InterPro" id="IPR000086">
    <property type="entry name" value="NUDIX_hydrolase_dom"/>
</dbReference>
<keyword evidence="3 6" id="KW-0378">Hydrolase</keyword>
<dbReference type="GO" id="GO:0046872">
    <property type="term" value="F:metal ion binding"/>
    <property type="evidence" value="ECO:0007669"/>
    <property type="project" value="UniProtKB-KW"/>
</dbReference>
<gene>
    <name evidence="6" type="primary">ndx1</name>
    <name evidence="6" type="ORF">ROSMUCSMR3_02501</name>
</gene>
<dbReference type="GO" id="GO:0034431">
    <property type="term" value="F:bis(5'-adenosyl)-hexaphosphatase activity"/>
    <property type="evidence" value="ECO:0007669"/>
    <property type="project" value="TreeGrafter"/>
</dbReference>
<dbReference type="GO" id="GO:1901911">
    <property type="term" value="P:adenosine 5'-(hexahydrogen pentaphosphate) catabolic process"/>
    <property type="evidence" value="ECO:0007669"/>
    <property type="project" value="TreeGrafter"/>
</dbReference>
<accession>A0A1V0RQC4</accession>
<evidence type="ECO:0000313" key="7">
    <source>
        <dbReference type="Proteomes" id="UP000192273"/>
    </source>
</evidence>
<sequence>MPEQSKTTMNQLFPQTAPGAVDADAVLPRRQVAALCWRKHKGRKEVLLITSRDTGRWVVPKGWPIEGLTAAQSALQEAWEEAGVRADADKARFIGRFVYHKGLRDGRTLPVEAELYKVRLRDDEMRDRFPEARERRRLWVTPRKAAKLVDEPELQDILRRF</sequence>
<dbReference type="GO" id="GO:0034432">
    <property type="term" value="F:bis(5'-adenosyl)-pentaphosphatase activity"/>
    <property type="evidence" value="ECO:0007669"/>
    <property type="project" value="TreeGrafter"/>
</dbReference>
<dbReference type="AlphaFoldDB" id="A0A1V0RQC4"/>
<dbReference type="SUPFAM" id="SSF55811">
    <property type="entry name" value="Nudix"/>
    <property type="match status" value="1"/>
</dbReference>
<dbReference type="GO" id="GO:1901909">
    <property type="term" value="P:diadenosine hexaphosphate catabolic process"/>
    <property type="evidence" value="ECO:0007669"/>
    <property type="project" value="TreeGrafter"/>
</dbReference>
<organism evidence="6 7">
    <name type="scientific">Roseovarius mucosus</name>
    <dbReference type="NCBI Taxonomy" id="215743"/>
    <lineage>
        <taxon>Bacteria</taxon>
        <taxon>Pseudomonadati</taxon>
        <taxon>Pseudomonadota</taxon>
        <taxon>Alphaproteobacteria</taxon>
        <taxon>Rhodobacterales</taxon>
        <taxon>Roseobacteraceae</taxon>
        <taxon>Roseovarius</taxon>
    </lineage>
</organism>
<keyword evidence="7" id="KW-1185">Reference proteome</keyword>
<keyword evidence="2" id="KW-0479">Metal-binding</keyword>
<evidence type="ECO:0000256" key="4">
    <source>
        <dbReference type="ARBA" id="ARBA00022842"/>
    </source>
</evidence>